<organism evidence="14 15">
    <name type="scientific">Aromatoleum tolulyticum</name>
    <dbReference type="NCBI Taxonomy" id="34027"/>
    <lineage>
        <taxon>Bacteria</taxon>
        <taxon>Pseudomonadati</taxon>
        <taxon>Pseudomonadota</taxon>
        <taxon>Betaproteobacteria</taxon>
        <taxon>Rhodocyclales</taxon>
        <taxon>Rhodocyclaceae</taxon>
        <taxon>Aromatoleum</taxon>
    </lineage>
</organism>
<feature type="domain" description="ABC transmembrane type-2" evidence="13">
    <location>
        <begin position="36"/>
        <end position="262"/>
    </location>
</feature>
<dbReference type="AlphaFoldDB" id="A0A1N7BDA1"/>
<evidence type="ECO:0000256" key="5">
    <source>
        <dbReference type="ARBA" id="ARBA00022458"/>
    </source>
</evidence>
<comment type="subunit">
    <text evidence="3">The complex is composed of two ATP-binding proteins (NodI) and two transmembrane proteins (NodJ).</text>
</comment>
<feature type="transmembrane region" description="Helical" evidence="12">
    <location>
        <begin position="181"/>
        <end position="200"/>
    </location>
</feature>
<evidence type="ECO:0000256" key="3">
    <source>
        <dbReference type="ARBA" id="ARBA00011350"/>
    </source>
</evidence>
<dbReference type="OrthoDB" id="9778589at2"/>
<keyword evidence="9 12" id="KW-1133">Transmembrane helix</keyword>
<keyword evidence="8 12" id="KW-0812">Transmembrane</keyword>
<dbReference type="PROSITE" id="PS51012">
    <property type="entry name" value="ABC_TM2"/>
    <property type="match status" value="1"/>
</dbReference>
<dbReference type="STRING" id="34027.SAMN05421829_11755"/>
<dbReference type="GO" id="GO:0140359">
    <property type="term" value="F:ABC-type transporter activity"/>
    <property type="evidence" value="ECO:0007669"/>
    <property type="project" value="InterPro"/>
</dbReference>
<evidence type="ECO:0000256" key="6">
    <source>
        <dbReference type="ARBA" id="ARBA00022475"/>
    </source>
</evidence>
<dbReference type="InterPro" id="IPR051784">
    <property type="entry name" value="Nod_factor_ABC_transporter"/>
</dbReference>
<dbReference type="Proteomes" id="UP000186819">
    <property type="component" value="Unassembled WGS sequence"/>
</dbReference>
<evidence type="ECO:0000256" key="7">
    <source>
        <dbReference type="ARBA" id="ARBA00022519"/>
    </source>
</evidence>
<keyword evidence="6 12" id="KW-1003">Cell membrane</keyword>
<evidence type="ECO:0000256" key="4">
    <source>
        <dbReference type="ARBA" id="ARBA00022448"/>
    </source>
</evidence>
<feature type="transmembrane region" description="Helical" evidence="12">
    <location>
        <begin position="128"/>
        <end position="145"/>
    </location>
</feature>
<keyword evidence="7" id="KW-0997">Cell inner membrane</keyword>
<evidence type="ECO:0000313" key="14">
    <source>
        <dbReference type="EMBL" id="SIR49300.1"/>
    </source>
</evidence>
<evidence type="ECO:0000256" key="12">
    <source>
        <dbReference type="RuleBase" id="RU361157"/>
    </source>
</evidence>
<evidence type="ECO:0000256" key="1">
    <source>
        <dbReference type="ARBA" id="ARBA00004429"/>
    </source>
</evidence>
<dbReference type="EMBL" id="FTMD01000017">
    <property type="protein sequence ID" value="SIR49300.1"/>
    <property type="molecule type" value="Genomic_DNA"/>
</dbReference>
<reference evidence="15" key="1">
    <citation type="submission" date="2017-01" db="EMBL/GenBank/DDBJ databases">
        <authorList>
            <person name="Varghese N."/>
            <person name="Submissions S."/>
        </authorList>
    </citation>
    <scope>NUCLEOTIDE SEQUENCE [LARGE SCALE GENOMIC DNA]</scope>
    <source>
        <strain evidence="15">ATCC 51758</strain>
    </source>
</reference>
<comment type="subcellular location">
    <subcellularLocation>
        <location evidence="1 12">Cell inner membrane</location>
        <topology evidence="1 12">Multi-pass membrane protein</topology>
    </subcellularLocation>
</comment>
<comment type="caution">
    <text evidence="12">Lacks conserved residue(s) required for the propagation of feature annotation.</text>
</comment>
<evidence type="ECO:0000256" key="9">
    <source>
        <dbReference type="ARBA" id="ARBA00022989"/>
    </source>
</evidence>
<dbReference type="InterPro" id="IPR005981">
    <property type="entry name" value="ABC_transptNodJ"/>
</dbReference>
<dbReference type="GO" id="GO:0015772">
    <property type="term" value="P:oligosaccharide transport"/>
    <property type="evidence" value="ECO:0007669"/>
    <property type="project" value="InterPro"/>
</dbReference>
<dbReference type="PIRSF" id="PIRSF006648">
    <property type="entry name" value="DrrB"/>
    <property type="match status" value="1"/>
</dbReference>
<dbReference type="PRINTS" id="PR00164">
    <property type="entry name" value="ABC2TRNSPORT"/>
</dbReference>
<keyword evidence="5" id="KW-0536">Nodulation</keyword>
<keyword evidence="15" id="KW-1185">Reference proteome</keyword>
<keyword evidence="4 12" id="KW-0813">Transport</keyword>
<evidence type="ECO:0000256" key="2">
    <source>
        <dbReference type="ARBA" id="ARBA00008394"/>
    </source>
</evidence>
<dbReference type="Pfam" id="PF01061">
    <property type="entry name" value="ABC2_membrane"/>
    <property type="match status" value="1"/>
</dbReference>
<evidence type="ECO:0000259" key="13">
    <source>
        <dbReference type="PROSITE" id="PS51012"/>
    </source>
</evidence>
<dbReference type="GO" id="GO:0043190">
    <property type="term" value="C:ATP-binding cassette (ABC) transporter complex"/>
    <property type="evidence" value="ECO:0007669"/>
    <property type="project" value="InterPro"/>
</dbReference>
<dbReference type="InterPro" id="IPR047817">
    <property type="entry name" value="ABC2_TM_bact-type"/>
</dbReference>
<dbReference type="InterPro" id="IPR000412">
    <property type="entry name" value="ABC_2_transport"/>
</dbReference>
<gene>
    <name evidence="14" type="ORF">SAMN05421829_11755</name>
</gene>
<dbReference type="InterPro" id="IPR013525">
    <property type="entry name" value="ABC2_TM"/>
</dbReference>
<comment type="similarity">
    <text evidence="2">Belongs to the ABC-2 integral membrane protein family. Lipooligosaccharide exporter (TC 3.A.1.102) subfamily.</text>
</comment>
<protein>
    <recommendedName>
        <fullName evidence="12">Transport permease protein</fullName>
    </recommendedName>
</protein>
<sequence>MATTTPSSTFRAPRITHRFVPVWRRNFLVWRKLALPSVLGNLADPMIYLFGLGFGIGMLVPEIGGVSYISFLAAGMVCSSTMNSASFEVLYSSFSRMHVQRTWDAIMNAPVDLDDIVFAELVWAASKALLSGVAILIVIAVFGLVDSRYVLWLLPLIFLVGLSFGALGLVMTSVAPSYDFFMYYFTLFITPMTLISGVFFPAEQLPAAVQVAASLLPLSHAVELARPLLLGKVPSDVVLHLVVLAAYGVGGFWVALGLTRRRLLG</sequence>
<comment type="function">
    <text evidence="11">Part of the ABC transporter complex NodIJ involved in the export of the nodulation factors (Nod factors), the bacterial signal molecules that induce symbiosis and subsequent nodulation induction. Nod factors are LCO (lipo-chitin oligosaccharide), a modified beta-1,4-linked N-acetylglucosamine oligosaccharide. This subunit encodes the transporter.</text>
</comment>
<dbReference type="PANTHER" id="PTHR43229">
    <property type="entry name" value="NODULATION PROTEIN J"/>
    <property type="match status" value="1"/>
</dbReference>
<feature type="transmembrane region" description="Helical" evidence="12">
    <location>
        <begin position="237"/>
        <end position="258"/>
    </location>
</feature>
<dbReference type="PANTHER" id="PTHR43229:SF2">
    <property type="entry name" value="NODULATION PROTEIN J"/>
    <property type="match status" value="1"/>
</dbReference>
<proteinExistence type="inferred from homology"/>
<feature type="transmembrane region" description="Helical" evidence="12">
    <location>
        <begin position="151"/>
        <end position="174"/>
    </location>
</feature>
<keyword evidence="10 12" id="KW-0472">Membrane</keyword>
<evidence type="ECO:0000256" key="8">
    <source>
        <dbReference type="ARBA" id="ARBA00022692"/>
    </source>
</evidence>
<dbReference type="NCBIfam" id="TIGR01291">
    <property type="entry name" value="nodJ"/>
    <property type="match status" value="1"/>
</dbReference>
<accession>A0A1N7BDA1</accession>
<dbReference type="RefSeq" id="WP_076603938.1">
    <property type="nucleotide sequence ID" value="NZ_FTMD01000017.1"/>
</dbReference>
<evidence type="ECO:0000256" key="11">
    <source>
        <dbReference type="ARBA" id="ARBA00025119"/>
    </source>
</evidence>
<evidence type="ECO:0000313" key="15">
    <source>
        <dbReference type="Proteomes" id="UP000186819"/>
    </source>
</evidence>
<evidence type="ECO:0000256" key="10">
    <source>
        <dbReference type="ARBA" id="ARBA00023136"/>
    </source>
</evidence>
<name>A0A1N7BDA1_9RHOO</name>